<feature type="region of interest" description="Disordered" evidence="1">
    <location>
        <begin position="18"/>
        <end position="44"/>
    </location>
</feature>
<evidence type="ECO:0000256" key="1">
    <source>
        <dbReference type="SAM" id="MobiDB-lite"/>
    </source>
</evidence>
<organism evidence="2 3">
    <name type="scientific">Biomphalaria pfeifferi</name>
    <name type="common">Bloodfluke planorb</name>
    <name type="synonym">Freshwater snail</name>
    <dbReference type="NCBI Taxonomy" id="112525"/>
    <lineage>
        <taxon>Eukaryota</taxon>
        <taxon>Metazoa</taxon>
        <taxon>Spiralia</taxon>
        <taxon>Lophotrochozoa</taxon>
        <taxon>Mollusca</taxon>
        <taxon>Gastropoda</taxon>
        <taxon>Heterobranchia</taxon>
        <taxon>Euthyneura</taxon>
        <taxon>Panpulmonata</taxon>
        <taxon>Hygrophila</taxon>
        <taxon>Lymnaeoidea</taxon>
        <taxon>Planorbidae</taxon>
        <taxon>Biomphalaria</taxon>
    </lineage>
</organism>
<evidence type="ECO:0000313" key="3">
    <source>
        <dbReference type="Proteomes" id="UP001233172"/>
    </source>
</evidence>
<proteinExistence type="predicted"/>
<gene>
    <name evidence="2" type="ORF">Bpfe_012045</name>
</gene>
<dbReference type="AlphaFoldDB" id="A0AAD8BQK2"/>
<protein>
    <submittedName>
        <fullName evidence="2">Uncharacterized protein</fullName>
    </submittedName>
</protein>
<dbReference type="Proteomes" id="UP001233172">
    <property type="component" value="Unassembled WGS sequence"/>
</dbReference>
<feature type="compositionally biased region" description="Polar residues" evidence="1">
    <location>
        <begin position="23"/>
        <end position="36"/>
    </location>
</feature>
<accession>A0AAD8BQK2</accession>
<dbReference type="EMBL" id="JASAOG010000048">
    <property type="protein sequence ID" value="KAK0058403.1"/>
    <property type="molecule type" value="Genomic_DNA"/>
</dbReference>
<keyword evidence="3" id="KW-1185">Reference proteome</keyword>
<name>A0AAD8BQK2_BIOPF</name>
<reference evidence="2" key="2">
    <citation type="submission" date="2023-04" db="EMBL/GenBank/DDBJ databases">
        <authorList>
            <person name="Bu L."/>
            <person name="Lu L."/>
            <person name="Laidemitt M.R."/>
            <person name="Zhang S.M."/>
            <person name="Mutuku M."/>
            <person name="Mkoji G."/>
            <person name="Steinauer M."/>
            <person name="Loker E.S."/>
        </authorList>
    </citation>
    <scope>NUCLEOTIDE SEQUENCE</scope>
    <source>
        <strain evidence="2">KasaAsao</strain>
        <tissue evidence="2">Whole Snail</tissue>
    </source>
</reference>
<evidence type="ECO:0000313" key="2">
    <source>
        <dbReference type="EMBL" id="KAK0058403.1"/>
    </source>
</evidence>
<comment type="caution">
    <text evidence="2">The sequence shown here is derived from an EMBL/GenBank/DDBJ whole genome shotgun (WGS) entry which is preliminary data.</text>
</comment>
<reference evidence="2" key="1">
    <citation type="journal article" date="2023" name="PLoS Negl. Trop. Dis.">
        <title>A genome sequence for Biomphalaria pfeifferi, the major vector snail for the human-infecting parasite Schistosoma mansoni.</title>
        <authorList>
            <person name="Bu L."/>
            <person name="Lu L."/>
            <person name="Laidemitt M.R."/>
            <person name="Zhang S.M."/>
            <person name="Mutuku M."/>
            <person name="Mkoji G."/>
            <person name="Steinauer M."/>
            <person name="Loker E.S."/>
        </authorList>
    </citation>
    <scope>NUCLEOTIDE SEQUENCE</scope>
    <source>
        <strain evidence="2">KasaAsao</strain>
    </source>
</reference>
<sequence length="88" mass="10014">MESMSFCRILMPLETPKSHIREPNSSQFDPTISSAPRTDPEVRPEKLQLTLDNWETNAISERLWSGKNCCANDGGPSVLHRPRPCYIE</sequence>